<evidence type="ECO:0000256" key="7">
    <source>
        <dbReference type="ARBA" id="ARBA00022840"/>
    </source>
</evidence>
<comment type="subcellular location">
    <subcellularLocation>
        <location evidence="1">Membrane</location>
        <topology evidence="1">Multi-pass membrane protein</topology>
    </subcellularLocation>
</comment>
<keyword evidence="15" id="KW-1185">Reference proteome</keyword>
<dbReference type="PROSITE" id="PS50893">
    <property type="entry name" value="ABC_TRANSPORTER_2"/>
    <property type="match status" value="2"/>
</dbReference>
<gene>
    <name evidence="14" type="ORF">AMTR_s00055p00102180</name>
</gene>
<name>U5D9Z2_AMBTC</name>
<evidence type="ECO:0000313" key="14">
    <source>
        <dbReference type="EMBL" id="ERN18247.1"/>
    </source>
</evidence>
<dbReference type="PROSITE" id="PS00211">
    <property type="entry name" value="ABC_TRANSPORTER_1"/>
    <property type="match status" value="2"/>
</dbReference>
<proteinExistence type="inferred from homology"/>
<evidence type="ECO:0000256" key="10">
    <source>
        <dbReference type="SAM" id="MobiDB-lite"/>
    </source>
</evidence>
<dbReference type="FunFam" id="3.40.50.300:FF:000251">
    <property type="entry name" value="ABC transporter B family member 19"/>
    <property type="match status" value="1"/>
</dbReference>
<feature type="region of interest" description="Disordered" evidence="10">
    <location>
        <begin position="1"/>
        <end position="32"/>
    </location>
</feature>
<dbReference type="PANTHER" id="PTHR43394:SF11">
    <property type="entry name" value="ATP-BINDING CASSETTE TRANSPORTER"/>
    <property type="match status" value="1"/>
</dbReference>
<dbReference type="CDD" id="cd03249">
    <property type="entry name" value="ABC_MTABC3_MDL1_MDL2"/>
    <property type="match status" value="2"/>
</dbReference>
<evidence type="ECO:0000256" key="11">
    <source>
        <dbReference type="SAM" id="Phobius"/>
    </source>
</evidence>
<dbReference type="GO" id="GO:0055085">
    <property type="term" value="P:transmembrane transport"/>
    <property type="evidence" value="ECO:0000318"/>
    <property type="project" value="GO_Central"/>
</dbReference>
<keyword evidence="9 11" id="KW-0472">Membrane</keyword>
<dbReference type="Gramene" id="ERN18247">
    <property type="protein sequence ID" value="ERN18247"/>
    <property type="gene ID" value="AMTR_s00055p00102180"/>
</dbReference>
<dbReference type="GO" id="GO:0140359">
    <property type="term" value="F:ABC-type transporter activity"/>
    <property type="evidence" value="ECO:0007669"/>
    <property type="project" value="InterPro"/>
</dbReference>
<dbReference type="Gene3D" id="1.20.1560.10">
    <property type="entry name" value="ABC transporter type 1, transmembrane domain"/>
    <property type="match status" value="1"/>
</dbReference>
<dbReference type="OMA" id="PGSIYKQ"/>
<dbReference type="FunFam" id="3.40.50.300:FF:000205">
    <property type="entry name" value="ABC transporter B family member 4"/>
    <property type="match status" value="1"/>
</dbReference>
<feature type="transmembrane region" description="Helical" evidence="11">
    <location>
        <begin position="695"/>
        <end position="718"/>
    </location>
</feature>
<sequence>MEAAMELSSSATAAVESSHPQKKEEDMAQASSFKERESNVSFFKLLAFADTTDMFLMFFGTLGACVHGAALPVFFVIFGRLIDSLGCLSGDTNKLASEVGKNALQLLYLGLVVMASSWIEVACWMQTGERQATCLRLKYFHSVLNQDISFFDTSITSANVLNCISRDTILVQDAIGDKVGHCLHYLARFLVGFALGFSSVWQLTLLTLAVVPLMVIAGGAYTVTMAGLSKKGEAAYAEAAKVAEEVISQIRTVHSFVGEDKASKAYSTSLETSLKLGRKSGMAKGLGVGITYGLLFGAWALLLWYAGVLVRHQATNGGKAFTTILNVVISGISLGQAAPNLSAFAEGRAAASNLMSMIEKGPSVSVLSENGVVLPNVAGNIAFCGVTFSYPSRAGLIFEDLSLSIPAGSTFAIVGPSGSGKSTILSLVERFYDPTSGVIMLDGHDLKSLKMKWLRSQIGLVSQEPALFATTIAENISYGNESSDIQMIMEAAKAANADSFIRRLPENYSTQVGYGGTQLSGGQKQRIAIARAVLRNPKILLLDEATSALDTESEHLVQQALDTIMLGRTTIIIAHRLSTVRNANCIAVLQNGKVVECGTHEQLISTGKDGVYASLLSLQISANDELPSKTLPNQTKNFLKTPHFPTCPTSELDYPNPKFKDLQSQSDIPHSEKKNSNATPYFWKLVRLNTPEWRFAVLGSLGAILAGMEGPLFALGITHCLTTFYSPDKLHVKHEIERISLIFVGAAVVTLPIYLLQHYFYTWMGERLTARVRSMMFSVILRNEVGWFDLDENNCGSLTSHLAADATLVRSALADRISTIVQNISLTVTAFTIAFMLTWRMAAVVIATFPLLIGASIGEQLFLRGFGGDYNSAYFRASAVAREAINNIRTIVAFCAEDRVSALFALELYLPRKRSLLRGNISGLGYGMSQFFMYCSYAIALWYASLLMRHGKSDFGDIMKSFMVLVITALGVAETLALAPDIVKGSQALASVFNILERKTLIEPDDPSSEVVTEVSGDIELKNVGFRYPVRPEVVVFDDLNLKVEAGCTVAIVGQSGSGKSSVIALLMRFYDPISGCILIDGHDIRGMNLKSYRKRVGLVQQEPALFSTTIYENILYGRDGASEVEVLRASKAAHAHGFISCMPDGYNTRVGERGVLLSGGQKQRVAIARAILKDPSILLLDEATSALDATSENLVQRALDKLMEGRTTVVVAHRLSTIMNADKIVVLENGKVKESGSHEELTNMVGGTYTQLVSLQQRTVLDSP</sequence>
<evidence type="ECO:0000256" key="8">
    <source>
        <dbReference type="ARBA" id="ARBA00022989"/>
    </source>
</evidence>
<dbReference type="InterPro" id="IPR011527">
    <property type="entry name" value="ABC1_TM_dom"/>
</dbReference>
<dbReference type="GO" id="GO:0016887">
    <property type="term" value="F:ATP hydrolysis activity"/>
    <property type="evidence" value="ECO:0007669"/>
    <property type="project" value="InterPro"/>
</dbReference>
<evidence type="ECO:0000256" key="4">
    <source>
        <dbReference type="ARBA" id="ARBA00022692"/>
    </source>
</evidence>
<feature type="domain" description="ABC transporter" evidence="12">
    <location>
        <begin position="381"/>
        <end position="616"/>
    </location>
</feature>
<dbReference type="OrthoDB" id="6500128at2759"/>
<feature type="transmembrane region" description="Helical" evidence="11">
    <location>
        <begin position="209"/>
        <end position="228"/>
    </location>
</feature>
<feature type="transmembrane region" description="Helical" evidence="11">
    <location>
        <begin position="285"/>
        <end position="306"/>
    </location>
</feature>
<accession>U5D9Z2</accession>
<dbReference type="InterPro" id="IPR017871">
    <property type="entry name" value="ABC_transporter-like_CS"/>
</dbReference>
<keyword evidence="7" id="KW-0067">ATP-binding</keyword>
<feature type="transmembrane region" description="Helical" evidence="11">
    <location>
        <begin position="844"/>
        <end position="863"/>
    </location>
</feature>
<dbReference type="GO" id="GO:0016020">
    <property type="term" value="C:membrane"/>
    <property type="evidence" value="ECO:0000318"/>
    <property type="project" value="GO_Central"/>
</dbReference>
<dbReference type="SMART" id="SM00382">
    <property type="entry name" value="AAA"/>
    <property type="match status" value="2"/>
</dbReference>
<feature type="transmembrane region" description="Helical" evidence="11">
    <location>
        <begin position="739"/>
        <end position="761"/>
    </location>
</feature>
<feature type="transmembrane region" description="Helical" evidence="11">
    <location>
        <begin position="931"/>
        <end position="949"/>
    </location>
</feature>
<evidence type="ECO:0000256" key="9">
    <source>
        <dbReference type="ARBA" id="ARBA00023136"/>
    </source>
</evidence>
<comment type="similarity">
    <text evidence="2">Belongs to the ABC transporter superfamily. ABCB family. Multidrug resistance exporter (TC 3.A.1.201) subfamily.</text>
</comment>
<evidence type="ECO:0000256" key="3">
    <source>
        <dbReference type="ARBA" id="ARBA00022448"/>
    </source>
</evidence>
<evidence type="ECO:0000256" key="5">
    <source>
        <dbReference type="ARBA" id="ARBA00022737"/>
    </source>
</evidence>
<feature type="domain" description="ABC transmembrane type-1" evidence="13">
    <location>
        <begin position="695"/>
        <end position="984"/>
    </location>
</feature>
<feature type="transmembrane region" description="Helical" evidence="11">
    <location>
        <begin position="961"/>
        <end position="979"/>
    </location>
</feature>
<feature type="transmembrane region" description="Helical" evidence="11">
    <location>
        <begin position="102"/>
        <end position="121"/>
    </location>
</feature>
<evidence type="ECO:0000313" key="15">
    <source>
        <dbReference type="Proteomes" id="UP000017836"/>
    </source>
</evidence>
<dbReference type="Pfam" id="PF00005">
    <property type="entry name" value="ABC_tran"/>
    <property type="match status" value="2"/>
</dbReference>
<dbReference type="InterPro" id="IPR036640">
    <property type="entry name" value="ABC1_TM_sf"/>
</dbReference>
<dbReference type="HOGENOM" id="CLU_000604_17_2_1"/>
<keyword evidence="5" id="KW-0677">Repeat</keyword>
<dbReference type="SUPFAM" id="SSF90123">
    <property type="entry name" value="ABC transporter transmembrane region"/>
    <property type="match status" value="2"/>
</dbReference>
<evidence type="ECO:0000259" key="12">
    <source>
        <dbReference type="PROSITE" id="PS50893"/>
    </source>
</evidence>
<dbReference type="InterPro" id="IPR003439">
    <property type="entry name" value="ABC_transporter-like_ATP-bd"/>
</dbReference>
<reference evidence="15" key="1">
    <citation type="journal article" date="2013" name="Science">
        <title>The Amborella genome and the evolution of flowering plants.</title>
        <authorList>
            <consortium name="Amborella Genome Project"/>
        </authorList>
    </citation>
    <scope>NUCLEOTIDE SEQUENCE [LARGE SCALE GENOMIC DNA]</scope>
</reference>
<dbReference type="GO" id="GO:0005524">
    <property type="term" value="F:ATP binding"/>
    <property type="evidence" value="ECO:0007669"/>
    <property type="project" value="UniProtKB-KW"/>
</dbReference>
<dbReference type="InterPro" id="IPR003593">
    <property type="entry name" value="AAA+_ATPase"/>
</dbReference>
<dbReference type="Gene3D" id="3.40.50.300">
    <property type="entry name" value="P-loop containing nucleotide triphosphate hydrolases"/>
    <property type="match status" value="2"/>
</dbReference>
<evidence type="ECO:0000256" key="1">
    <source>
        <dbReference type="ARBA" id="ARBA00004141"/>
    </source>
</evidence>
<keyword evidence="8 11" id="KW-1133">Transmembrane helix</keyword>
<organism evidence="14 15">
    <name type="scientific">Amborella trichopoda</name>
    <dbReference type="NCBI Taxonomy" id="13333"/>
    <lineage>
        <taxon>Eukaryota</taxon>
        <taxon>Viridiplantae</taxon>
        <taxon>Streptophyta</taxon>
        <taxon>Embryophyta</taxon>
        <taxon>Tracheophyta</taxon>
        <taxon>Spermatophyta</taxon>
        <taxon>Magnoliopsida</taxon>
        <taxon>Amborellales</taxon>
        <taxon>Amborellaceae</taxon>
        <taxon>Amborella</taxon>
    </lineage>
</organism>
<dbReference type="AlphaFoldDB" id="U5D9Z2"/>
<dbReference type="eggNOG" id="KOG0055">
    <property type="taxonomic scope" value="Eukaryota"/>
</dbReference>
<dbReference type="GO" id="GO:0042626">
    <property type="term" value="F:ATPase-coupled transmembrane transporter activity"/>
    <property type="evidence" value="ECO:0000318"/>
    <property type="project" value="GO_Central"/>
</dbReference>
<dbReference type="CDD" id="cd18577">
    <property type="entry name" value="ABC_6TM_Pgp_ABCB1_D1_like"/>
    <property type="match status" value="1"/>
</dbReference>
<dbReference type="InterPro" id="IPR027417">
    <property type="entry name" value="P-loop_NTPase"/>
</dbReference>
<protein>
    <submittedName>
        <fullName evidence="14">Uncharacterized protein</fullName>
    </submittedName>
</protein>
<dbReference type="PROSITE" id="PS50929">
    <property type="entry name" value="ABC_TM1F"/>
    <property type="match status" value="2"/>
</dbReference>
<evidence type="ECO:0000256" key="6">
    <source>
        <dbReference type="ARBA" id="ARBA00022741"/>
    </source>
</evidence>
<dbReference type="SUPFAM" id="SSF52540">
    <property type="entry name" value="P-loop containing nucleoside triphosphate hydrolases"/>
    <property type="match status" value="2"/>
</dbReference>
<feature type="domain" description="ABC transporter" evidence="12">
    <location>
        <begin position="1019"/>
        <end position="1255"/>
    </location>
</feature>
<dbReference type="Pfam" id="PF00664">
    <property type="entry name" value="ABC_membrane"/>
    <property type="match status" value="2"/>
</dbReference>
<keyword evidence="6" id="KW-0547">Nucleotide-binding</keyword>
<feature type="domain" description="ABC transmembrane type-1" evidence="13">
    <location>
        <begin position="58"/>
        <end position="346"/>
    </location>
</feature>
<dbReference type="PANTHER" id="PTHR43394">
    <property type="entry name" value="ATP-DEPENDENT PERMEASE MDL1, MITOCHONDRIAL"/>
    <property type="match status" value="1"/>
</dbReference>
<keyword evidence="4 11" id="KW-0812">Transmembrane</keyword>
<evidence type="ECO:0000259" key="13">
    <source>
        <dbReference type="PROSITE" id="PS50929"/>
    </source>
</evidence>
<dbReference type="InterPro" id="IPR039421">
    <property type="entry name" value="Type_1_exporter"/>
</dbReference>
<dbReference type="Proteomes" id="UP000017836">
    <property type="component" value="Unassembled WGS sequence"/>
</dbReference>
<dbReference type="EMBL" id="KI392237">
    <property type="protein sequence ID" value="ERN18247.1"/>
    <property type="molecule type" value="Genomic_DNA"/>
</dbReference>
<dbReference type="CDD" id="cd18578">
    <property type="entry name" value="ABC_6TM_Pgp_ABCB1_D2_like"/>
    <property type="match status" value="1"/>
</dbReference>
<keyword evidence="3" id="KW-0813">Transport</keyword>
<feature type="transmembrane region" description="Helical" evidence="11">
    <location>
        <begin position="54"/>
        <end position="82"/>
    </location>
</feature>
<evidence type="ECO:0000256" key="2">
    <source>
        <dbReference type="ARBA" id="ARBA00007577"/>
    </source>
</evidence>